<dbReference type="PANTHER" id="PTHR43584:SF5">
    <property type="entry name" value="PROTEIN LICC"/>
    <property type="match status" value="1"/>
</dbReference>
<evidence type="ECO:0000313" key="4">
    <source>
        <dbReference type="EMBL" id="ASC62774.1"/>
    </source>
</evidence>
<feature type="domain" description="Nucleotidyl transferase" evidence="3">
    <location>
        <begin position="2"/>
        <end position="128"/>
    </location>
</feature>
<keyword evidence="1" id="KW-0808">Transferase</keyword>
<dbReference type="EMBL" id="KY750648">
    <property type="protein sequence ID" value="ASC62774.1"/>
    <property type="molecule type" value="Genomic_DNA"/>
</dbReference>
<dbReference type="GO" id="GO:0016779">
    <property type="term" value="F:nucleotidyltransferase activity"/>
    <property type="evidence" value="ECO:0007669"/>
    <property type="project" value="UniProtKB-KW"/>
</dbReference>
<dbReference type="Pfam" id="PF00483">
    <property type="entry name" value="NTP_transferase"/>
    <property type="match status" value="1"/>
</dbReference>
<sequence>MKALILAAGLGTRLAPITNEVPKSLVPVNGKPILMKQIENLYQNNITDITIIAGYKSSVLTDAVTEKYPEINIIDNVDFKTTNNMYSAYLGKAAMGDSDFLMMNADVFYDASVIKSLLLHKAPNAIVTDLGTYIEESMKVVEKNGRLVEISKQISSEEALGASIDVYKFSYEAGARFFEKCKEFIEDKRELQMWSEVALNAILPEVEFIACPLDGRWLEIDNHEDLAVAEKLFA</sequence>
<evidence type="ECO:0000256" key="1">
    <source>
        <dbReference type="ARBA" id="ARBA00022679"/>
    </source>
</evidence>
<evidence type="ECO:0000256" key="2">
    <source>
        <dbReference type="ARBA" id="ARBA00022695"/>
    </source>
</evidence>
<dbReference type="InterPro" id="IPR029044">
    <property type="entry name" value="Nucleotide-diphossugar_trans"/>
</dbReference>
<keyword evidence="2" id="KW-0548">Nucleotidyltransferase</keyword>
<dbReference type="InterPro" id="IPR050065">
    <property type="entry name" value="GlmU-like"/>
</dbReference>
<organism evidence="4">
    <name type="scientific">Streptococcus pneumoniae</name>
    <dbReference type="NCBI Taxonomy" id="1313"/>
    <lineage>
        <taxon>Bacteria</taxon>
        <taxon>Bacillati</taxon>
        <taxon>Bacillota</taxon>
        <taxon>Bacilli</taxon>
        <taxon>Lactobacillales</taxon>
        <taxon>Streptococcaceae</taxon>
        <taxon>Streptococcus</taxon>
    </lineage>
</organism>
<dbReference type="SUPFAM" id="SSF53448">
    <property type="entry name" value="Nucleotide-diphospho-sugar transferases"/>
    <property type="match status" value="1"/>
</dbReference>
<gene>
    <name evidence="4" type="primary">gtp2</name>
</gene>
<dbReference type="Gene3D" id="3.90.550.10">
    <property type="entry name" value="Spore Coat Polysaccharide Biosynthesis Protein SpsA, Chain A"/>
    <property type="match status" value="1"/>
</dbReference>
<dbReference type="CDD" id="cd02523">
    <property type="entry name" value="PC_cytidylyltransferase"/>
    <property type="match status" value="1"/>
</dbReference>
<protein>
    <submittedName>
        <fullName evidence="4">Gtp2</fullName>
    </submittedName>
</protein>
<proteinExistence type="predicted"/>
<name>A0A1Z3GXK6_STREE</name>
<accession>A0A1Z3GXK6</accession>
<dbReference type="AlphaFoldDB" id="A0A1Z3GXK6"/>
<evidence type="ECO:0000259" key="3">
    <source>
        <dbReference type="Pfam" id="PF00483"/>
    </source>
</evidence>
<dbReference type="RefSeq" id="WP_061646099.1">
    <property type="nucleotide sequence ID" value="NZ_FCQM01000006.1"/>
</dbReference>
<dbReference type="InterPro" id="IPR005835">
    <property type="entry name" value="NTP_transferase_dom"/>
</dbReference>
<dbReference type="PANTHER" id="PTHR43584">
    <property type="entry name" value="NUCLEOTIDYL TRANSFERASE"/>
    <property type="match status" value="1"/>
</dbReference>
<reference evidence="4" key="1">
    <citation type="submission" date="2017-03" db="EMBL/GenBank/DDBJ databases">
        <title>The pneumococcal serotype 15C capsule is partially O-acetylated and allows partial evasion of PPV23-elicited anti-serotype 15B antibodies.</title>
        <authorList>
            <person name="Spencer B.L."/>
            <person name="Nahm M.H."/>
        </authorList>
    </citation>
    <scope>NUCLEOTIDE SEQUENCE</scope>
    <source>
        <strain evidence="4">ST1058/03</strain>
    </source>
</reference>